<keyword evidence="2" id="KW-1133">Transmembrane helix</keyword>
<evidence type="ECO:0000313" key="5">
    <source>
        <dbReference type="Proteomes" id="UP001458880"/>
    </source>
</evidence>
<dbReference type="GO" id="GO:0004519">
    <property type="term" value="F:endonuclease activity"/>
    <property type="evidence" value="ECO:0007669"/>
    <property type="project" value="UniProtKB-KW"/>
</dbReference>
<keyword evidence="2" id="KW-0812">Transmembrane</keyword>
<proteinExistence type="predicted"/>
<name>A0AAW1HRQ8_POPJA</name>
<dbReference type="AlphaFoldDB" id="A0AAW1HRQ8"/>
<evidence type="ECO:0000256" key="1">
    <source>
        <dbReference type="SAM" id="MobiDB-lite"/>
    </source>
</evidence>
<evidence type="ECO:0000256" key="2">
    <source>
        <dbReference type="SAM" id="Phobius"/>
    </source>
</evidence>
<dbReference type="EMBL" id="JASPKY010001094">
    <property type="protein sequence ID" value="KAK9679096.1"/>
    <property type="molecule type" value="Genomic_DNA"/>
</dbReference>
<dbReference type="PANTHER" id="PTHR19303:SF74">
    <property type="entry name" value="POGO TRANSPOSABLE ELEMENT WITH KRAB DOMAIN"/>
    <property type="match status" value="1"/>
</dbReference>
<keyword evidence="4" id="KW-0378">Hydrolase</keyword>
<dbReference type="InterPro" id="IPR050863">
    <property type="entry name" value="CenT-Element_Derived"/>
</dbReference>
<evidence type="ECO:0000259" key="3">
    <source>
        <dbReference type="Pfam" id="PF03184"/>
    </source>
</evidence>
<gene>
    <name evidence="4" type="ORF">QE152_g40301</name>
</gene>
<dbReference type="InterPro" id="IPR004875">
    <property type="entry name" value="DDE_SF_endonuclease_dom"/>
</dbReference>
<dbReference type="GO" id="GO:0005634">
    <property type="term" value="C:nucleus"/>
    <property type="evidence" value="ECO:0007669"/>
    <property type="project" value="TreeGrafter"/>
</dbReference>
<comment type="caution">
    <text evidence="4">The sequence shown here is derived from an EMBL/GenBank/DDBJ whole genome shotgun (WGS) entry which is preliminary data.</text>
</comment>
<dbReference type="PANTHER" id="PTHR19303">
    <property type="entry name" value="TRANSPOSON"/>
    <property type="match status" value="1"/>
</dbReference>
<protein>
    <submittedName>
        <fullName evidence="4">DDE superfamily endonuclease</fullName>
    </submittedName>
</protein>
<feature type="compositionally biased region" description="Acidic residues" evidence="1">
    <location>
        <begin position="309"/>
        <end position="321"/>
    </location>
</feature>
<organism evidence="4 5">
    <name type="scientific">Popillia japonica</name>
    <name type="common">Japanese beetle</name>
    <dbReference type="NCBI Taxonomy" id="7064"/>
    <lineage>
        <taxon>Eukaryota</taxon>
        <taxon>Metazoa</taxon>
        <taxon>Ecdysozoa</taxon>
        <taxon>Arthropoda</taxon>
        <taxon>Hexapoda</taxon>
        <taxon>Insecta</taxon>
        <taxon>Pterygota</taxon>
        <taxon>Neoptera</taxon>
        <taxon>Endopterygota</taxon>
        <taxon>Coleoptera</taxon>
        <taxon>Polyphaga</taxon>
        <taxon>Scarabaeiformia</taxon>
        <taxon>Scarabaeidae</taxon>
        <taxon>Rutelinae</taxon>
        <taxon>Popillia</taxon>
    </lineage>
</organism>
<dbReference type="Pfam" id="PF03184">
    <property type="entry name" value="DDE_1"/>
    <property type="match status" value="1"/>
</dbReference>
<evidence type="ECO:0000313" key="4">
    <source>
        <dbReference type="EMBL" id="KAK9679096.1"/>
    </source>
</evidence>
<dbReference type="GO" id="GO:0003677">
    <property type="term" value="F:DNA binding"/>
    <property type="evidence" value="ECO:0007669"/>
    <property type="project" value="TreeGrafter"/>
</dbReference>
<feature type="transmembrane region" description="Helical" evidence="2">
    <location>
        <begin position="18"/>
        <end position="38"/>
    </location>
</feature>
<sequence>MRGKRQVGALTSAERGSLVTLVLCMNAAGNFVPPMFIFPRKKSSELLKKGAPAGSLFAFHPSGWIQTELFTKWFDHFVEKAKPSATKPILLTLDGHHTHTRNLDVVLKAKDNFVTILCLPPHSTHKLQPLDKTVMGGLKTFYNEEVRVFIRTENRAVTHFDMCQLVGRAYLKVQSGERSVKGFSSTGIYPLRRDIFTDEDFAAETQKENANSYTASAPTNNMGCNTILPSDIVPIPKLIKKAGSRGRKCGRSKVITSTPNKEELEQSINFSREKLMRKITTDAGPSGIKTKKRTPRKEYISSSSSESQPELEIDDSSDDDLPVSRSAKPKDEDAQCIFCDENFSMSRSREVWIMCVVCNEWAHEACTSCEKDIFVCDFCK</sequence>
<keyword evidence="5" id="KW-1185">Reference proteome</keyword>
<keyword evidence="2" id="KW-0472">Membrane</keyword>
<feature type="region of interest" description="Disordered" evidence="1">
    <location>
        <begin position="279"/>
        <end position="328"/>
    </location>
</feature>
<reference evidence="4 5" key="1">
    <citation type="journal article" date="2024" name="BMC Genomics">
        <title>De novo assembly and annotation of Popillia japonica's genome with initial clues to its potential as an invasive pest.</title>
        <authorList>
            <person name="Cucini C."/>
            <person name="Boschi S."/>
            <person name="Funari R."/>
            <person name="Cardaioli E."/>
            <person name="Iannotti N."/>
            <person name="Marturano G."/>
            <person name="Paoli F."/>
            <person name="Bruttini M."/>
            <person name="Carapelli A."/>
            <person name="Frati F."/>
            <person name="Nardi F."/>
        </authorList>
    </citation>
    <scope>NUCLEOTIDE SEQUENCE [LARGE SCALE GENOMIC DNA]</scope>
    <source>
        <strain evidence="4">DMR45628</strain>
    </source>
</reference>
<keyword evidence="4" id="KW-0540">Nuclease</keyword>
<keyword evidence="4" id="KW-0255">Endonuclease</keyword>
<dbReference type="SUPFAM" id="SSF57903">
    <property type="entry name" value="FYVE/PHD zinc finger"/>
    <property type="match status" value="1"/>
</dbReference>
<accession>A0AAW1HRQ8</accession>
<dbReference type="InterPro" id="IPR011011">
    <property type="entry name" value="Znf_FYVE_PHD"/>
</dbReference>
<dbReference type="Proteomes" id="UP001458880">
    <property type="component" value="Unassembled WGS sequence"/>
</dbReference>
<feature type="domain" description="DDE-1" evidence="3">
    <location>
        <begin position="19"/>
        <end position="147"/>
    </location>
</feature>